<gene>
    <name evidence="2" type="ORF">G6O67_004424</name>
</gene>
<evidence type="ECO:0000313" key="3">
    <source>
        <dbReference type="Proteomes" id="UP000557566"/>
    </source>
</evidence>
<dbReference type="PANTHER" id="PTHR21377:SF0">
    <property type="entry name" value="PROTEIN FAM210B, MITOCHONDRIAL"/>
    <property type="match status" value="1"/>
</dbReference>
<sequence length="342" mass="38388">MDNVEAALTEPKERDERTKTTWGRSCTLYVHLPSRFPIYKSPRDREGGSYGKRLSQLHPPTLGALGTPTKHLGSLAYADLLHSSAQLKRGAIRFCWFFSVLTEFRRHASNSPRAAGSPKGKRFIGKAGLERCLDELLRNVSRHGAKRSNTGTWGETVGRTQRRGFKFSPWRRSTNGSGQNAPAKLSLGARLKKLSKEYGWSAVGVYLGLSVLDFPFCFLLVRIVGTETIGKVEQFIVSNVKAIIPESARQKWHEYWHAVREAEKQQLGKDDISDKVEMAGWGVREAQERNEEEASLATQLALAYAIHKSFIFVRVPLTAAVTPKVVKVLRSWGWNIGKRSPR</sequence>
<evidence type="ECO:0000313" key="2">
    <source>
        <dbReference type="EMBL" id="KAF4507986.1"/>
    </source>
</evidence>
<accession>A0A8H4PP04</accession>
<proteinExistence type="predicted"/>
<feature type="domain" description="DUF1279" evidence="1">
    <location>
        <begin position="190"/>
        <end position="323"/>
    </location>
</feature>
<name>A0A8H4PP04_9HYPO</name>
<dbReference type="EMBL" id="JAAVMX010000005">
    <property type="protein sequence ID" value="KAF4507986.1"/>
    <property type="molecule type" value="Genomic_DNA"/>
</dbReference>
<organism evidence="2 3">
    <name type="scientific">Ophiocordyceps sinensis</name>
    <dbReference type="NCBI Taxonomy" id="72228"/>
    <lineage>
        <taxon>Eukaryota</taxon>
        <taxon>Fungi</taxon>
        <taxon>Dikarya</taxon>
        <taxon>Ascomycota</taxon>
        <taxon>Pezizomycotina</taxon>
        <taxon>Sordariomycetes</taxon>
        <taxon>Hypocreomycetidae</taxon>
        <taxon>Hypocreales</taxon>
        <taxon>Ophiocordycipitaceae</taxon>
        <taxon>Ophiocordyceps</taxon>
    </lineage>
</organism>
<dbReference type="OrthoDB" id="426386at2759"/>
<evidence type="ECO:0000259" key="1">
    <source>
        <dbReference type="Pfam" id="PF06916"/>
    </source>
</evidence>
<dbReference type="AlphaFoldDB" id="A0A8H4PP04"/>
<comment type="caution">
    <text evidence="2">The sequence shown here is derived from an EMBL/GenBank/DDBJ whole genome shotgun (WGS) entry which is preliminary data.</text>
</comment>
<dbReference type="Proteomes" id="UP000557566">
    <property type="component" value="Unassembled WGS sequence"/>
</dbReference>
<protein>
    <recommendedName>
        <fullName evidence="1">DUF1279 domain-containing protein</fullName>
    </recommendedName>
</protein>
<dbReference type="InterPro" id="IPR045866">
    <property type="entry name" value="FAM210A/B-like"/>
</dbReference>
<dbReference type="GO" id="GO:0005739">
    <property type="term" value="C:mitochondrion"/>
    <property type="evidence" value="ECO:0007669"/>
    <property type="project" value="TreeGrafter"/>
</dbReference>
<dbReference type="PANTHER" id="PTHR21377">
    <property type="entry name" value="PROTEIN FAM210B, MITOCHONDRIAL"/>
    <property type="match status" value="1"/>
</dbReference>
<reference evidence="2 3" key="1">
    <citation type="journal article" date="2020" name="Genome Biol. Evol.">
        <title>A new high-quality draft genome assembly of the Chinese cordyceps Ophiocordyceps sinensis.</title>
        <authorList>
            <person name="Shu R."/>
            <person name="Zhang J."/>
            <person name="Meng Q."/>
            <person name="Zhang H."/>
            <person name="Zhou G."/>
            <person name="Li M."/>
            <person name="Wu P."/>
            <person name="Zhao Y."/>
            <person name="Chen C."/>
            <person name="Qin Q."/>
        </authorList>
    </citation>
    <scope>NUCLEOTIDE SEQUENCE [LARGE SCALE GENOMIC DNA]</scope>
    <source>
        <strain evidence="2 3">IOZ07</strain>
    </source>
</reference>
<keyword evidence="3" id="KW-1185">Reference proteome</keyword>
<dbReference type="InterPro" id="IPR009688">
    <property type="entry name" value="FAM210A/B-like_dom"/>
</dbReference>
<dbReference type="Pfam" id="PF06916">
    <property type="entry name" value="FAM210A-B_dom"/>
    <property type="match status" value="1"/>
</dbReference>